<dbReference type="Gene3D" id="3.40.50.300">
    <property type="entry name" value="P-loop containing nucleotide triphosphate hydrolases"/>
    <property type="match status" value="1"/>
</dbReference>
<keyword evidence="1" id="KW-0813">Transport</keyword>
<evidence type="ECO:0000313" key="6">
    <source>
        <dbReference type="Proteomes" id="UP000034207"/>
    </source>
</evidence>
<dbReference type="STRING" id="1618345.UT18_C0028G0012"/>
<gene>
    <name evidence="5" type="ORF">UT18_C0028G0012</name>
</gene>
<dbReference type="InterPro" id="IPR003439">
    <property type="entry name" value="ABC_transporter-like_ATP-bd"/>
</dbReference>
<keyword evidence="3" id="KW-0067">ATP-binding</keyword>
<reference evidence="5" key="1">
    <citation type="journal article" date="2015" name="Nature">
        <title>rRNA introns, odd ribosomes, and small enigmatic genomes across a large radiation of phyla.</title>
        <authorList>
            <person name="Brown C.T."/>
            <person name="Hug L.A."/>
            <person name="Thomas B.C."/>
            <person name="Sharon I."/>
            <person name="Castelle C.J."/>
            <person name="Singh A."/>
            <person name="Wilkins M.J."/>
            <person name="Williams K.H."/>
            <person name="Banfield J.F."/>
        </authorList>
    </citation>
    <scope>NUCLEOTIDE SEQUENCE [LARGE SCALE GENOMIC DNA]</scope>
</reference>
<dbReference type="GO" id="GO:0005524">
    <property type="term" value="F:ATP binding"/>
    <property type="evidence" value="ECO:0007669"/>
    <property type="project" value="UniProtKB-KW"/>
</dbReference>
<proteinExistence type="predicted"/>
<accession>A0A0G0P4K7</accession>
<sequence length="275" mass="31065">MINNKISDNVVLGRMDSHNLIIQVGNIDKDFEVATEYIKVLHNITLTILEGEFIIITGPSGCGKSTLLHTISGWEEPTFGNVLLFGEDIYAKDEEERAIFCNKKMTMVSQKSYWVNSLNVLENIALPYLISGYNKKEASKKAMQLLNLLELEELAYYKPADLSGGQQQRINLLRALINNPDIVLADEPTGNLDSLNTTFVMDLFQKINKDLKRTVIVVTHNPNFLDFATRVIIMKDGRIADTILNEPNFVSTKPVGDILDLKKHGLKIEKKDWLK</sequence>
<dbReference type="AlphaFoldDB" id="A0A0G0P4K7"/>
<dbReference type="PROSITE" id="PS50893">
    <property type="entry name" value="ABC_TRANSPORTER_2"/>
    <property type="match status" value="1"/>
</dbReference>
<dbReference type="Pfam" id="PF00005">
    <property type="entry name" value="ABC_tran"/>
    <property type="match status" value="1"/>
</dbReference>
<evidence type="ECO:0000256" key="2">
    <source>
        <dbReference type="ARBA" id="ARBA00022741"/>
    </source>
</evidence>
<dbReference type="CDD" id="cd03255">
    <property type="entry name" value="ABC_MJ0796_LolCDE_FtsE"/>
    <property type="match status" value="1"/>
</dbReference>
<dbReference type="PANTHER" id="PTHR24220:SF86">
    <property type="entry name" value="ABC TRANSPORTER ABCH.1"/>
    <property type="match status" value="1"/>
</dbReference>
<evidence type="ECO:0000313" key="5">
    <source>
        <dbReference type="EMBL" id="KKQ93069.1"/>
    </source>
</evidence>
<dbReference type="SMART" id="SM00382">
    <property type="entry name" value="AAA"/>
    <property type="match status" value="1"/>
</dbReference>
<evidence type="ECO:0000256" key="3">
    <source>
        <dbReference type="ARBA" id="ARBA00022840"/>
    </source>
</evidence>
<dbReference type="InterPro" id="IPR027417">
    <property type="entry name" value="P-loop_NTPase"/>
</dbReference>
<evidence type="ECO:0000259" key="4">
    <source>
        <dbReference type="PROSITE" id="PS50893"/>
    </source>
</evidence>
<feature type="domain" description="ABC transporter" evidence="4">
    <location>
        <begin position="22"/>
        <end position="261"/>
    </location>
</feature>
<dbReference type="GO" id="GO:0016887">
    <property type="term" value="F:ATP hydrolysis activity"/>
    <property type="evidence" value="ECO:0007669"/>
    <property type="project" value="InterPro"/>
</dbReference>
<dbReference type="GO" id="GO:0005886">
    <property type="term" value="C:plasma membrane"/>
    <property type="evidence" value="ECO:0007669"/>
    <property type="project" value="TreeGrafter"/>
</dbReference>
<dbReference type="EMBL" id="LBVV01000028">
    <property type="protein sequence ID" value="KKQ93069.1"/>
    <property type="molecule type" value="Genomic_DNA"/>
</dbReference>
<dbReference type="InterPro" id="IPR003593">
    <property type="entry name" value="AAA+_ATPase"/>
</dbReference>
<dbReference type="InterPro" id="IPR017871">
    <property type="entry name" value="ABC_transporter-like_CS"/>
</dbReference>
<dbReference type="PROSITE" id="PS00211">
    <property type="entry name" value="ABC_TRANSPORTER_1"/>
    <property type="match status" value="1"/>
</dbReference>
<evidence type="ECO:0000256" key="1">
    <source>
        <dbReference type="ARBA" id="ARBA00022448"/>
    </source>
</evidence>
<dbReference type="GO" id="GO:0022857">
    <property type="term" value="F:transmembrane transporter activity"/>
    <property type="evidence" value="ECO:0007669"/>
    <property type="project" value="TreeGrafter"/>
</dbReference>
<dbReference type="SUPFAM" id="SSF52540">
    <property type="entry name" value="P-loop containing nucleoside triphosphate hydrolases"/>
    <property type="match status" value="1"/>
</dbReference>
<keyword evidence="2" id="KW-0547">Nucleotide-binding</keyword>
<dbReference type="PANTHER" id="PTHR24220">
    <property type="entry name" value="IMPORT ATP-BINDING PROTEIN"/>
    <property type="match status" value="1"/>
</dbReference>
<protein>
    <submittedName>
        <fullName evidence="5">ABC transporter related protein</fullName>
    </submittedName>
</protein>
<comment type="caution">
    <text evidence="5">The sequence shown here is derived from an EMBL/GenBank/DDBJ whole genome shotgun (WGS) entry which is preliminary data.</text>
</comment>
<organism evidence="5 6">
    <name type="scientific">candidate division CPR2 bacterium GW2011_GWC2_39_10</name>
    <dbReference type="NCBI Taxonomy" id="1618345"/>
    <lineage>
        <taxon>Bacteria</taxon>
        <taxon>Bacteria division CPR2</taxon>
    </lineage>
</organism>
<dbReference type="Proteomes" id="UP000034207">
    <property type="component" value="Unassembled WGS sequence"/>
</dbReference>
<dbReference type="InterPro" id="IPR015854">
    <property type="entry name" value="ABC_transpr_LolD-like"/>
</dbReference>
<name>A0A0G0P4K7_UNCC2</name>
<dbReference type="InterPro" id="IPR017911">
    <property type="entry name" value="MacB-like_ATP-bd"/>
</dbReference>